<dbReference type="InterPro" id="IPR039757">
    <property type="entry name" value="EIF2D"/>
</dbReference>
<dbReference type="Pfam" id="PF26292">
    <property type="entry name" value="PUA_elF2D"/>
    <property type="match status" value="1"/>
</dbReference>
<evidence type="ECO:0000256" key="1">
    <source>
        <dbReference type="SAM" id="MobiDB-lite"/>
    </source>
</evidence>
<dbReference type="Gene3D" id="3.10.400.20">
    <property type="match status" value="1"/>
</dbReference>
<dbReference type="OrthoDB" id="199771at2759"/>
<dbReference type="InterPro" id="IPR036877">
    <property type="entry name" value="SUI1_dom_sf"/>
</dbReference>
<name>A0A5C3QCC2_9AGAR</name>
<evidence type="ECO:0000259" key="2">
    <source>
        <dbReference type="PROSITE" id="PS50296"/>
    </source>
</evidence>
<dbReference type="PANTHER" id="PTHR12217:SF4">
    <property type="entry name" value="EUKARYOTIC TRANSLATION INITIATION FACTOR 2D"/>
    <property type="match status" value="1"/>
</dbReference>
<dbReference type="PROSITE" id="PS50296">
    <property type="entry name" value="SUI1"/>
    <property type="match status" value="1"/>
</dbReference>
<reference evidence="3 4" key="1">
    <citation type="journal article" date="2019" name="Nat. Ecol. Evol.">
        <title>Megaphylogeny resolves global patterns of mushroom evolution.</title>
        <authorList>
            <person name="Varga T."/>
            <person name="Krizsan K."/>
            <person name="Foldi C."/>
            <person name="Dima B."/>
            <person name="Sanchez-Garcia M."/>
            <person name="Sanchez-Ramirez S."/>
            <person name="Szollosi G.J."/>
            <person name="Szarkandi J.G."/>
            <person name="Papp V."/>
            <person name="Albert L."/>
            <person name="Andreopoulos W."/>
            <person name="Angelini C."/>
            <person name="Antonin V."/>
            <person name="Barry K.W."/>
            <person name="Bougher N.L."/>
            <person name="Buchanan P."/>
            <person name="Buyck B."/>
            <person name="Bense V."/>
            <person name="Catcheside P."/>
            <person name="Chovatia M."/>
            <person name="Cooper J."/>
            <person name="Damon W."/>
            <person name="Desjardin D."/>
            <person name="Finy P."/>
            <person name="Geml J."/>
            <person name="Haridas S."/>
            <person name="Hughes K."/>
            <person name="Justo A."/>
            <person name="Karasinski D."/>
            <person name="Kautmanova I."/>
            <person name="Kiss B."/>
            <person name="Kocsube S."/>
            <person name="Kotiranta H."/>
            <person name="LaButti K.M."/>
            <person name="Lechner B.E."/>
            <person name="Liimatainen K."/>
            <person name="Lipzen A."/>
            <person name="Lukacs Z."/>
            <person name="Mihaltcheva S."/>
            <person name="Morgado L.N."/>
            <person name="Niskanen T."/>
            <person name="Noordeloos M.E."/>
            <person name="Ohm R.A."/>
            <person name="Ortiz-Santana B."/>
            <person name="Ovrebo C."/>
            <person name="Racz N."/>
            <person name="Riley R."/>
            <person name="Savchenko A."/>
            <person name="Shiryaev A."/>
            <person name="Soop K."/>
            <person name="Spirin V."/>
            <person name="Szebenyi C."/>
            <person name="Tomsovsky M."/>
            <person name="Tulloss R.E."/>
            <person name="Uehling J."/>
            <person name="Grigoriev I.V."/>
            <person name="Vagvolgyi C."/>
            <person name="Papp T."/>
            <person name="Martin F.M."/>
            <person name="Miettinen O."/>
            <person name="Hibbett D.S."/>
            <person name="Nagy L.G."/>
        </authorList>
    </citation>
    <scope>NUCLEOTIDE SEQUENCE [LARGE SCALE GENOMIC DNA]</scope>
    <source>
        <strain evidence="3 4">CBS 309.79</strain>
    </source>
</reference>
<proteinExistence type="predicted"/>
<dbReference type="CDD" id="cd21156">
    <property type="entry name" value="PUA_eIF2d-like"/>
    <property type="match status" value="1"/>
</dbReference>
<sequence length="626" mass="66406">MFKKPPQSIKPATPLRSSDRRKLRGRIVDSSGGDATKLSSEDADAVCPDGLMAAKFVAHAGESGTLYLDPTTNDPLWISLGKGGGVMDGELVPTLYTLFKRPNLLPWVSTPSAVIPVLVGGADLMIPGVIHHPESLGERQLLTVRQYIHPEEKGDAVRISAPLAVGRAALTFGPNALEGKKGKAVLVIHTWKDALWGLGSSWPDGKMPEGSALVKGGSEVEVNGSDEEGENDLDLGDVDSGVKELSILDPAPDEEKSLAAQTRSPQDVSTLLRSALLQFLSTQPPLQPASFPIPATTFYTSYILPFRPAALLAEPDPTLLRSIDLKHSSHKSLSQFLKSLQKEGLIKLKPAPSQGGKKSSGGGGEVLIVSVDKAHKDVVGHRAFGTVRDWEEKAAKRGGSVGGGAAAGGEVGGGVVVTELYKVSGGSGALTELFESLTPHPTRPPGTYTLPEIKAHIMSYIDAKNLVNANERGWVNVGEDAVLCAALGGGNTIPEFMKREEVITKVVGRMAGLWEMVSGVEGRERVVRKTRPTIHITTKAHHGGRKHTTYVTGLEPWDAVLRGLGAENMGEEWRRVCAGATSVQPVTGGGEATKGTMEVSVQGKQSKVVMESLVKKGVPKKWIQVG</sequence>
<keyword evidence="4" id="KW-1185">Reference proteome</keyword>
<dbReference type="GO" id="GO:0001731">
    <property type="term" value="P:formation of translation preinitiation complex"/>
    <property type="evidence" value="ECO:0007669"/>
    <property type="project" value="InterPro"/>
</dbReference>
<feature type="region of interest" description="Disordered" evidence="1">
    <location>
        <begin position="1"/>
        <end position="41"/>
    </location>
</feature>
<dbReference type="STRING" id="1884261.A0A5C3QCC2"/>
<gene>
    <name evidence="3" type="ORF">BDV98DRAFT_513248</name>
</gene>
<evidence type="ECO:0000313" key="4">
    <source>
        <dbReference type="Proteomes" id="UP000305067"/>
    </source>
</evidence>
<protein>
    <recommendedName>
        <fullName evidence="2">SUI1 domain-containing protein</fullName>
    </recommendedName>
</protein>
<organism evidence="3 4">
    <name type="scientific">Pterulicium gracile</name>
    <dbReference type="NCBI Taxonomy" id="1884261"/>
    <lineage>
        <taxon>Eukaryota</taxon>
        <taxon>Fungi</taxon>
        <taxon>Dikarya</taxon>
        <taxon>Basidiomycota</taxon>
        <taxon>Agaricomycotina</taxon>
        <taxon>Agaricomycetes</taxon>
        <taxon>Agaricomycetidae</taxon>
        <taxon>Agaricales</taxon>
        <taxon>Pleurotineae</taxon>
        <taxon>Pterulaceae</taxon>
        <taxon>Pterulicium</taxon>
    </lineage>
</organism>
<dbReference type="InterPro" id="IPR048248">
    <property type="entry name" value="PUA_eIF2d-like"/>
</dbReference>
<dbReference type="Pfam" id="PF01253">
    <property type="entry name" value="SUI1"/>
    <property type="match status" value="1"/>
</dbReference>
<dbReference type="InterPro" id="IPR039759">
    <property type="entry name" value="eIF2D_SUI1"/>
</dbReference>
<dbReference type="Gene3D" id="3.30.780.10">
    <property type="entry name" value="SUI1-like domain"/>
    <property type="match status" value="1"/>
</dbReference>
<dbReference type="PROSITE" id="PS50890">
    <property type="entry name" value="PUA"/>
    <property type="match status" value="1"/>
</dbReference>
<dbReference type="Pfam" id="PF25304">
    <property type="entry name" value="WHD_eIF2D"/>
    <property type="match status" value="1"/>
</dbReference>
<feature type="domain" description="SUI1" evidence="2">
    <location>
        <begin position="544"/>
        <end position="617"/>
    </location>
</feature>
<dbReference type="InterPro" id="IPR015947">
    <property type="entry name" value="PUA-like_sf"/>
</dbReference>
<dbReference type="CDD" id="cd11608">
    <property type="entry name" value="eIF2D_C"/>
    <property type="match status" value="1"/>
</dbReference>
<dbReference type="InterPro" id="IPR001950">
    <property type="entry name" value="SUI1"/>
</dbReference>
<dbReference type="EMBL" id="ML178844">
    <property type="protein sequence ID" value="TFK97828.1"/>
    <property type="molecule type" value="Genomic_DNA"/>
</dbReference>
<evidence type="ECO:0000313" key="3">
    <source>
        <dbReference type="EMBL" id="TFK97828.1"/>
    </source>
</evidence>
<dbReference type="AlphaFoldDB" id="A0A5C3QCC2"/>
<dbReference type="GO" id="GO:0003743">
    <property type="term" value="F:translation initiation factor activity"/>
    <property type="evidence" value="ECO:0007669"/>
    <property type="project" value="InterPro"/>
</dbReference>
<dbReference type="PANTHER" id="PTHR12217">
    <property type="entry name" value="EUKARYOTIC TRANSLATION INITIATION FACTOR 2D"/>
    <property type="match status" value="1"/>
</dbReference>
<dbReference type="InterPro" id="IPR041366">
    <property type="entry name" value="Pre-PUA"/>
</dbReference>
<accession>A0A5C3QCC2</accession>
<dbReference type="Pfam" id="PF17832">
    <property type="entry name" value="Pre-PUA"/>
    <property type="match status" value="1"/>
</dbReference>
<dbReference type="SUPFAM" id="SSF55159">
    <property type="entry name" value="eIF1-like"/>
    <property type="match status" value="1"/>
</dbReference>
<dbReference type="SUPFAM" id="SSF88697">
    <property type="entry name" value="PUA domain-like"/>
    <property type="match status" value="1"/>
</dbReference>
<dbReference type="Proteomes" id="UP000305067">
    <property type="component" value="Unassembled WGS sequence"/>
</dbReference>
<dbReference type="InterPro" id="IPR057429">
    <property type="entry name" value="WH_eIF2D"/>
</dbReference>